<comment type="similarity">
    <text evidence="2">Belongs to the CPA3 antiporters (TC 2.A.63) subunit B family.</text>
</comment>
<gene>
    <name evidence="11" type="ORF">SAMN05660653_03019</name>
</gene>
<feature type="transmembrane region" description="Helical" evidence="8">
    <location>
        <begin position="6"/>
        <end position="24"/>
    </location>
</feature>
<dbReference type="Pfam" id="PF13244">
    <property type="entry name" value="MbhD"/>
    <property type="match status" value="1"/>
</dbReference>
<evidence type="ECO:0000256" key="8">
    <source>
        <dbReference type="SAM" id="Phobius"/>
    </source>
</evidence>
<evidence type="ECO:0000259" key="10">
    <source>
        <dbReference type="Pfam" id="PF13244"/>
    </source>
</evidence>
<feature type="domain" description="Na+/H+ antiporter MnhB subunit-related protein" evidence="9">
    <location>
        <begin position="225"/>
        <end position="339"/>
    </location>
</feature>
<dbReference type="InterPro" id="IPR025383">
    <property type="entry name" value="MrpA_C/MbhD"/>
</dbReference>
<evidence type="ECO:0000256" key="5">
    <source>
        <dbReference type="ARBA" id="ARBA00022989"/>
    </source>
</evidence>
<comment type="subcellular location">
    <subcellularLocation>
        <location evidence="1">Cell membrane</location>
        <topology evidence="1">Multi-pass membrane protein</topology>
    </subcellularLocation>
</comment>
<dbReference type="Proteomes" id="UP000198771">
    <property type="component" value="Unassembled WGS sequence"/>
</dbReference>
<evidence type="ECO:0000256" key="2">
    <source>
        <dbReference type="ARBA" id="ARBA00009425"/>
    </source>
</evidence>
<dbReference type="STRING" id="617002.SAMN05660653_03019"/>
<sequence>MTLMLIFDVLLVGALLMVSRRLLLASDLFQATVLFVSFGLFLSLAWIRLQAPDIALAEAAVGAGLAGVLLFGTFKGIEPNRHRDSQRHDNHNHGDMDDNRNQFRPGEHDLFSEQSQALPCRLDQDASCPGRMHYLLAAGFVGLLTLLLVLTVVQLPADKSGLTDWAAQAMQDSGVEHPVTAVLLNFRLYDTWLELGVLILALVAVLAVYGRRELRMQARATSNPVLRWLVSLLTPIVLLVSVQLLWLGEHSPGGAFQAGVVLAAGLVLLRLTGLPSVNTLSRGALLSFVIVGFSAVLLLAAATSFAPRLQPLEFPIQWAKPLILVLESAATVSIGVTLASLVVHVLSGGRDKRNAESRDEAAMQ</sequence>
<keyword evidence="12" id="KW-1185">Reference proteome</keyword>
<evidence type="ECO:0000256" key="7">
    <source>
        <dbReference type="SAM" id="MobiDB-lite"/>
    </source>
</evidence>
<name>A0A1G6ENY0_9BACT</name>
<feature type="transmembrane region" description="Helical" evidence="8">
    <location>
        <begin position="322"/>
        <end position="346"/>
    </location>
</feature>
<feature type="transmembrane region" description="Helical" evidence="8">
    <location>
        <begin position="229"/>
        <end position="248"/>
    </location>
</feature>
<feature type="region of interest" description="Disordered" evidence="7">
    <location>
        <begin position="80"/>
        <end position="105"/>
    </location>
</feature>
<proteinExistence type="inferred from homology"/>
<keyword evidence="5 8" id="KW-1133">Transmembrane helix</keyword>
<protein>
    <submittedName>
        <fullName evidence="11">Multisubunit sodium/proton antiporter, MrpB subunit</fullName>
    </submittedName>
</protein>
<accession>A0A1G6ENY0</accession>
<dbReference type="InterPro" id="IPR007182">
    <property type="entry name" value="MnhB"/>
</dbReference>
<dbReference type="AlphaFoldDB" id="A0A1G6ENY0"/>
<dbReference type="OrthoDB" id="2085045at2"/>
<dbReference type="RefSeq" id="WP_092123555.1">
    <property type="nucleotide sequence ID" value="NZ_FMXO01000020.1"/>
</dbReference>
<keyword evidence="4 8" id="KW-0812">Transmembrane</keyword>
<evidence type="ECO:0000256" key="1">
    <source>
        <dbReference type="ARBA" id="ARBA00004651"/>
    </source>
</evidence>
<dbReference type="EMBL" id="FMXO01000020">
    <property type="protein sequence ID" value="SDB59233.1"/>
    <property type="molecule type" value="Genomic_DNA"/>
</dbReference>
<evidence type="ECO:0000313" key="11">
    <source>
        <dbReference type="EMBL" id="SDB59233.1"/>
    </source>
</evidence>
<dbReference type="Pfam" id="PF04039">
    <property type="entry name" value="MnhB"/>
    <property type="match status" value="1"/>
</dbReference>
<evidence type="ECO:0000313" key="12">
    <source>
        <dbReference type="Proteomes" id="UP000198771"/>
    </source>
</evidence>
<evidence type="ECO:0000256" key="4">
    <source>
        <dbReference type="ARBA" id="ARBA00022692"/>
    </source>
</evidence>
<evidence type="ECO:0000256" key="6">
    <source>
        <dbReference type="ARBA" id="ARBA00023136"/>
    </source>
</evidence>
<dbReference type="GO" id="GO:0005886">
    <property type="term" value="C:plasma membrane"/>
    <property type="evidence" value="ECO:0007669"/>
    <property type="project" value="UniProtKB-SubCell"/>
</dbReference>
<feature type="domain" description="MrpA C-terminal/MbhD" evidence="10">
    <location>
        <begin position="22"/>
        <end position="75"/>
    </location>
</feature>
<feature type="transmembrane region" description="Helical" evidence="8">
    <location>
        <begin position="254"/>
        <end position="271"/>
    </location>
</feature>
<evidence type="ECO:0000259" key="9">
    <source>
        <dbReference type="Pfam" id="PF04039"/>
    </source>
</evidence>
<dbReference type="PANTHER" id="PTHR33932">
    <property type="entry name" value="NA(+)/H(+) ANTIPORTER SUBUNIT B"/>
    <property type="match status" value="1"/>
</dbReference>
<feature type="transmembrane region" description="Helical" evidence="8">
    <location>
        <begin position="283"/>
        <end position="302"/>
    </location>
</feature>
<feature type="transmembrane region" description="Helical" evidence="8">
    <location>
        <begin position="55"/>
        <end position="77"/>
    </location>
</feature>
<feature type="transmembrane region" description="Helical" evidence="8">
    <location>
        <begin position="192"/>
        <end position="209"/>
    </location>
</feature>
<evidence type="ECO:0000256" key="3">
    <source>
        <dbReference type="ARBA" id="ARBA00022475"/>
    </source>
</evidence>
<feature type="transmembrane region" description="Helical" evidence="8">
    <location>
        <begin position="31"/>
        <end position="49"/>
    </location>
</feature>
<dbReference type="PANTHER" id="PTHR33932:SF4">
    <property type="entry name" value="NA(+)_H(+) ANTIPORTER SUBUNIT B"/>
    <property type="match status" value="1"/>
</dbReference>
<dbReference type="InterPro" id="IPR050622">
    <property type="entry name" value="CPA3_antiporter_subunitB"/>
</dbReference>
<reference evidence="11 12" key="1">
    <citation type="submission" date="2016-10" db="EMBL/GenBank/DDBJ databases">
        <authorList>
            <person name="de Groot N.N."/>
        </authorList>
    </citation>
    <scope>NUCLEOTIDE SEQUENCE [LARGE SCALE GENOMIC DNA]</scope>
    <source>
        <strain evidence="11 12">ASO4-2</strain>
    </source>
</reference>
<keyword evidence="3" id="KW-1003">Cell membrane</keyword>
<organism evidence="11 12">
    <name type="scientific">Desulfonatronum thiosulfatophilum</name>
    <dbReference type="NCBI Taxonomy" id="617002"/>
    <lineage>
        <taxon>Bacteria</taxon>
        <taxon>Pseudomonadati</taxon>
        <taxon>Thermodesulfobacteriota</taxon>
        <taxon>Desulfovibrionia</taxon>
        <taxon>Desulfovibrionales</taxon>
        <taxon>Desulfonatronaceae</taxon>
        <taxon>Desulfonatronum</taxon>
    </lineage>
</organism>
<feature type="transmembrane region" description="Helical" evidence="8">
    <location>
        <begin position="134"/>
        <end position="155"/>
    </location>
</feature>
<keyword evidence="6 8" id="KW-0472">Membrane</keyword>